<sequence>MGTCGALDLIYGVYKTGYILEKWDGPGKQVRPFFYTPSVTLIPVATRSIYPCIPEQKFFCKKVLTILFFLDRIITAVNVSGC</sequence>
<proteinExistence type="predicted"/>
<gene>
    <name evidence="1" type="ORF">BDD39_001243</name>
</gene>
<protein>
    <submittedName>
        <fullName evidence="1">Uncharacterized protein</fullName>
    </submittedName>
</protein>
<name>A0A846MG86_9BACL</name>
<keyword evidence="2" id="KW-1185">Reference proteome</keyword>
<evidence type="ECO:0000313" key="2">
    <source>
        <dbReference type="Proteomes" id="UP000532769"/>
    </source>
</evidence>
<evidence type="ECO:0000313" key="1">
    <source>
        <dbReference type="EMBL" id="NIK14733.1"/>
    </source>
</evidence>
<reference evidence="1 2" key="1">
    <citation type="submission" date="2020-03" db="EMBL/GenBank/DDBJ databases">
        <title>Genomic Encyclopedia of Archaeal and Bacterial Type Strains, Phase II (KMG-II): from individual species to whole genera.</title>
        <authorList>
            <person name="Goeker M."/>
        </authorList>
    </citation>
    <scope>NUCLEOTIDE SEQUENCE [LARGE SCALE GENOMIC DNA]</scope>
    <source>
        <strain evidence="1 2">DSM 4749</strain>
    </source>
</reference>
<comment type="caution">
    <text evidence="1">The sequence shown here is derived from an EMBL/GenBank/DDBJ whole genome shotgun (WGS) entry which is preliminary data.</text>
</comment>
<dbReference type="AlphaFoldDB" id="A0A846MG86"/>
<accession>A0A846MG86</accession>
<dbReference type="EMBL" id="JAASRS010000001">
    <property type="protein sequence ID" value="NIK14733.1"/>
    <property type="molecule type" value="Genomic_DNA"/>
</dbReference>
<organism evidence="1 2">
    <name type="scientific">Saccharococcus thermophilus</name>
    <dbReference type="NCBI Taxonomy" id="29396"/>
    <lineage>
        <taxon>Bacteria</taxon>
        <taxon>Bacillati</taxon>
        <taxon>Bacillota</taxon>
        <taxon>Bacilli</taxon>
        <taxon>Bacillales</taxon>
        <taxon>Anoxybacillaceae</taxon>
        <taxon>Saccharococcus</taxon>
    </lineage>
</organism>
<dbReference type="Proteomes" id="UP000532769">
    <property type="component" value="Unassembled WGS sequence"/>
</dbReference>